<evidence type="ECO:0000313" key="7">
    <source>
        <dbReference type="EMBL" id="SEO49783.1"/>
    </source>
</evidence>
<dbReference type="STRING" id="673521.SAMN05660991_00601"/>
<keyword evidence="8" id="KW-1185">Reference proteome</keyword>
<protein>
    <submittedName>
        <fullName evidence="7">Peptide/nickel transport system ATP-binding protein</fullName>
    </submittedName>
</protein>
<dbReference type="CDD" id="cd03257">
    <property type="entry name" value="ABC_NikE_OppD_transporters"/>
    <property type="match status" value="1"/>
</dbReference>
<dbReference type="InterPro" id="IPR003439">
    <property type="entry name" value="ABC_transporter-like_ATP-bd"/>
</dbReference>
<evidence type="ECO:0000256" key="5">
    <source>
        <dbReference type="SAM" id="MobiDB-lite"/>
    </source>
</evidence>
<dbReference type="GO" id="GO:0055085">
    <property type="term" value="P:transmembrane transport"/>
    <property type="evidence" value="ECO:0007669"/>
    <property type="project" value="UniProtKB-ARBA"/>
</dbReference>
<comment type="similarity">
    <text evidence="1">Belongs to the ABC transporter superfamily.</text>
</comment>
<dbReference type="InterPro" id="IPR013563">
    <property type="entry name" value="Oligopep_ABC_C"/>
</dbReference>
<dbReference type="AlphaFoldDB" id="A0A1H8Q7Q2"/>
<accession>A0A1H8Q7Q2</accession>
<dbReference type="GO" id="GO:0016887">
    <property type="term" value="F:ATP hydrolysis activity"/>
    <property type="evidence" value="ECO:0007669"/>
    <property type="project" value="InterPro"/>
</dbReference>
<dbReference type="FunFam" id="3.40.50.300:FF:000016">
    <property type="entry name" value="Oligopeptide ABC transporter ATP-binding component"/>
    <property type="match status" value="1"/>
</dbReference>
<evidence type="ECO:0000256" key="3">
    <source>
        <dbReference type="ARBA" id="ARBA00022741"/>
    </source>
</evidence>
<feature type="domain" description="ABC transporter" evidence="6">
    <location>
        <begin position="5"/>
        <end position="255"/>
    </location>
</feature>
<organism evidence="7 8">
    <name type="scientific">Trujillonella endophytica</name>
    <dbReference type="NCBI Taxonomy" id="673521"/>
    <lineage>
        <taxon>Bacteria</taxon>
        <taxon>Bacillati</taxon>
        <taxon>Actinomycetota</taxon>
        <taxon>Actinomycetes</taxon>
        <taxon>Geodermatophilales</taxon>
        <taxon>Geodermatophilaceae</taxon>
        <taxon>Trujillonella</taxon>
    </lineage>
</organism>
<dbReference type="GO" id="GO:0015833">
    <property type="term" value="P:peptide transport"/>
    <property type="evidence" value="ECO:0007669"/>
    <property type="project" value="InterPro"/>
</dbReference>
<evidence type="ECO:0000256" key="4">
    <source>
        <dbReference type="ARBA" id="ARBA00022840"/>
    </source>
</evidence>
<evidence type="ECO:0000259" key="6">
    <source>
        <dbReference type="PROSITE" id="PS50893"/>
    </source>
</evidence>
<dbReference type="PANTHER" id="PTHR43776">
    <property type="entry name" value="TRANSPORT ATP-BINDING PROTEIN"/>
    <property type="match status" value="1"/>
</dbReference>
<dbReference type="Proteomes" id="UP000198960">
    <property type="component" value="Unassembled WGS sequence"/>
</dbReference>
<dbReference type="PANTHER" id="PTHR43776:SF7">
    <property type="entry name" value="D,D-DIPEPTIDE TRANSPORT ATP-BINDING PROTEIN DDPF-RELATED"/>
    <property type="match status" value="1"/>
</dbReference>
<dbReference type="EMBL" id="FOEE01000001">
    <property type="protein sequence ID" value="SEO49783.1"/>
    <property type="molecule type" value="Genomic_DNA"/>
</dbReference>
<evidence type="ECO:0000313" key="8">
    <source>
        <dbReference type="Proteomes" id="UP000198960"/>
    </source>
</evidence>
<dbReference type="SMART" id="SM00382">
    <property type="entry name" value="AAA"/>
    <property type="match status" value="1"/>
</dbReference>
<reference evidence="8" key="1">
    <citation type="submission" date="2016-10" db="EMBL/GenBank/DDBJ databases">
        <authorList>
            <person name="Varghese N."/>
            <person name="Submissions S."/>
        </authorList>
    </citation>
    <scope>NUCLEOTIDE SEQUENCE [LARGE SCALE GENOMIC DNA]</scope>
    <source>
        <strain evidence="8">DSM 45413</strain>
    </source>
</reference>
<dbReference type="RefSeq" id="WP_211435444.1">
    <property type="nucleotide sequence ID" value="NZ_FOEE01000001.1"/>
</dbReference>
<dbReference type="InterPro" id="IPR050319">
    <property type="entry name" value="ABC_transp_ATP-bind"/>
</dbReference>
<dbReference type="PROSITE" id="PS00211">
    <property type="entry name" value="ABC_TRANSPORTER_1"/>
    <property type="match status" value="1"/>
</dbReference>
<keyword evidence="4 7" id="KW-0067">ATP-binding</keyword>
<dbReference type="Pfam" id="PF00005">
    <property type="entry name" value="ABC_tran"/>
    <property type="match status" value="1"/>
</dbReference>
<sequence>MSDLVEVQGLRKAFAGRKRFGRKKAEPVAAVDDVSFSIPAGETLALVGESGAGKSTVGRMAIRLIEPDSGSVTFDGGDVLALGSAELRRWRRNAQMVFQDPFTSLDPHLVIGQTIEESLQVHGVGDREERHERMLGLLDRVGIRPDQADRYPFEFSGGQLQRIAIARALAPEPRFIVCDEPVAALDMSIRASVLNLLRDLQEERGLSYLFVTHDLSLVRAIAHRTAVMRQGRIVEMGPTQRVFDSPEHPYTRTLLAAVPIPDPRIQRDRSRTVGQEVSPAELEEAPASTEDADPEWTTPANTLPVEDGLVAGPGRDDEVVVGLEKRSPSE</sequence>
<keyword evidence="2" id="KW-0813">Transport</keyword>
<feature type="region of interest" description="Disordered" evidence="5">
    <location>
        <begin position="265"/>
        <end position="330"/>
    </location>
</feature>
<keyword evidence="3" id="KW-0547">Nucleotide-binding</keyword>
<dbReference type="InterPro" id="IPR017871">
    <property type="entry name" value="ABC_transporter-like_CS"/>
</dbReference>
<evidence type="ECO:0000256" key="2">
    <source>
        <dbReference type="ARBA" id="ARBA00022448"/>
    </source>
</evidence>
<dbReference type="InterPro" id="IPR027417">
    <property type="entry name" value="P-loop_NTPase"/>
</dbReference>
<dbReference type="InterPro" id="IPR003593">
    <property type="entry name" value="AAA+_ATPase"/>
</dbReference>
<feature type="compositionally biased region" description="Basic and acidic residues" evidence="5">
    <location>
        <begin position="314"/>
        <end position="330"/>
    </location>
</feature>
<proteinExistence type="inferred from homology"/>
<dbReference type="Gene3D" id="3.40.50.300">
    <property type="entry name" value="P-loop containing nucleotide triphosphate hydrolases"/>
    <property type="match status" value="1"/>
</dbReference>
<evidence type="ECO:0000256" key="1">
    <source>
        <dbReference type="ARBA" id="ARBA00005417"/>
    </source>
</evidence>
<gene>
    <name evidence="7" type="ORF">SAMN05660991_00601</name>
</gene>
<dbReference type="Pfam" id="PF08352">
    <property type="entry name" value="oligo_HPY"/>
    <property type="match status" value="1"/>
</dbReference>
<dbReference type="PROSITE" id="PS50893">
    <property type="entry name" value="ABC_TRANSPORTER_2"/>
    <property type="match status" value="1"/>
</dbReference>
<dbReference type="SUPFAM" id="SSF52540">
    <property type="entry name" value="P-loop containing nucleoside triphosphate hydrolases"/>
    <property type="match status" value="1"/>
</dbReference>
<name>A0A1H8Q7Q2_9ACTN</name>
<dbReference type="GO" id="GO:0005524">
    <property type="term" value="F:ATP binding"/>
    <property type="evidence" value="ECO:0007669"/>
    <property type="project" value="UniProtKB-KW"/>
</dbReference>